<dbReference type="Pfam" id="PF07859">
    <property type="entry name" value="Abhydrolase_3"/>
    <property type="match status" value="1"/>
</dbReference>
<proteinExistence type="predicted"/>
<dbReference type="AlphaFoldDB" id="A0A0F8V640"/>
<protein>
    <recommendedName>
        <fullName evidence="2">Alpha/beta hydrolase fold-3 domain-containing protein</fullName>
    </recommendedName>
</protein>
<gene>
    <name evidence="3" type="ORF">ARAM_007089</name>
</gene>
<dbReference type="InterPro" id="IPR029058">
    <property type="entry name" value="AB_hydrolase_fold"/>
</dbReference>
<accession>A0A0F8V640</accession>
<dbReference type="InterPro" id="IPR013094">
    <property type="entry name" value="AB_hydrolase_3"/>
</dbReference>
<evidence type="ECO:0000313" key="4">
    <source>
        <dbReference type="Proteomes" id="UP000034291"/>
    </source>
</evidence>
<reference evidence="3 4" key="1">
    <citation type="submission" date="2015-02" db="EMBL/GenBank/DDBJ databases">
        <title>Draft Genome Sequences of Two Closely-Related Aflatoxigenic Aspergillus Species Obtained from the Cote d'Ivoire.</title>
        <authorList>
            <person name="Moore G.G."/>
            <person name="Beltz S.B."/>
            <person name="Mack B.M."/>
        </authorList>
    </citation>
    <scope>NUCLEOTIDE SEQUENCE [LARGE SCALE GENOMIC DNA]</scope>
    <source>
        <strain evidence="3 4">SRRC1468</strain>
    </source>
</reference>
<dbReference type="GO" id="GO:0016787">
    <property type="term" value="F:hydrolase activity"/>
    <property type="evidence" value="ECO:0007669"/>
    <property type="project" value="UniProtKB-KW"/>
</dbReference>
<dbReference type="OrthoDB" id="2152029at2759"/>
<dbReference type="PANTHER" id="PTHR48081:SF11">
    <property type="entry name" value="ALPHA_BETA HYDROLASE FOLD-3 DOMAIN-CONTAINING PROTEIN-RELATED"/>
    <property type="match status" value="1"/>
</dbReference>
<dbReference type="EMBL" id="JZBS01002501">
    <property type="protein sequence ID" value="KKK18451.1"/>
    <property type="molecule type" value="Genomic_DNA"/>
</dbReference>
<comment type="caution">
    <text evidence="3">The sequence shown here is derived from an EMBL/GenBank/DDBJ whole genome shotgun (WGS) entry which is preliminary data.</text>
</comment>
<dbReference type="InterPro" id="IPR050300">
    <property type="entry name" value="GDXG_lipolytic_enzyme"/>
</dbReference>
<keyword evidence="4" id="KW-1185">Reference proteome</keyword>
<evidence type="ECO:0000313" key="3">
    <source>
        <dbReference type="EMBL" id="KKK18451.1"/>
    </source>
</evidence>
<name>A0A0F8V640_9EURO</name>
<dbReference type="PANTHER" id="PTHR48081">
    <property type="entry name" value="AB HYDROLASE SUPERFAMILY PROTEIN C4A8.06C"/>
    <property type="match status" value="1"/>
</dbReference>
<dbReference type="Proteomes" id="UP000034291">
    <property type="component" value="Unassembled WGS sequence"/>
</dbReference>
<dbReference type="SUPFAM" id="SSF53474">
    <property type="entry name" value="alpha/beta-Hydrolases"/>
    <property type="match status" value="1"/>
</dbReference>
<keyword evidence="1" id="KW-0378">Hydrolase</keyword>
<dbReference type="STRING" id="308745.A0A0F8V640"/>
<evidence type="ECO:0000259" key="2">
    <source>
        <dbReference type="Pfam" id="PF07859"/>
    </source>
</evidence>
<evidence type="ECO:0000256" key="1">
    <source>
        <dbReference type="ARBA" id="ARBA00022801"/>
    </source>
</evidence>
<sequence length="436" mass="48955">MSLSSAFRSLWSCEIVSKELTAEGCDPNRPPRLTIRDICSTLMVLTIFAPLSVLKSLCRRHKCAKDIKGLVGHELLMCLGRRLPISLIQQNIYPRSGSLLKKSQRYAQVPFQVAQQVRKSDFAGYWVYRDISVEACPQDADLVLFHLHGGGYVMGHPLDNATELLLIAEILTRRNYTVAIFSLEYTPAPRAPLPTQHNQALAAYAWLTTELHIDPSQLYLMGESAGGHLILSLLLELHRRTHLGTMKQQQQQQQQQPPLRKPAAAIMVSPWVNLKPCGPDARANSEEIDARSAAFKQVLERFSQLVLQGSPPETERLHGNFAVRVSERGSWKDILPTQTWVSAGTAEPLFRFDTEGFVEAARADGAQLSFELAEGREHVWQTLEARKQEKQFLAMAFGEDDPTLMSGYRHIAEIIVSWLRESGNQRTKCHPCNPKG</sequence>
<dbReference type="Gene3D" id="3.40.50.1820">
    <property type="entry name" value="alpha/beta hydrolase"/>
    <property type="match status" value="1"/>
</dbReference>
<organism evidence="3 4">
    <name type="scientific">Aspergillus rambellii</name>
    <dbReference type="NCBI Taxonomy" id="308745"/>
    <lineage>
        <taxon>Eukaryota</taxon>
        <taxon>Fungi</taxon>
        <taxon>Dikarya</taxon>
        <taxon>Ascomycota</taxon>
        <taxon>Pezizomycotina</taxon>
        <taxon>Eurotiomycetes</taxon>
        <taxon>Eurotiomycetidae</taxon>
        <taxon>Eurotiales</taxon>
        <taxon>Aspergillaceae</taxon>
        <taxon>Aspergillus</taxon>
        <taxon>Aspergillus subgen. Nidulantes</taxon>
    </lineage>
</organism>
<feature type="domain" description="Alpha/beta hydrolase fold-3" evidence="2">
    <location>
        <begin position="144"/>
        <end position="381"/>
    </location>
</feature>